<feature type="transmembrane region" description="Helical" evidence="1">
    <location>
        <begin position="394"/>
        <end position="418"/>
    </location>
</feature>
<sequence length="716" mass="75900">MFKPRRRFAGRAAAIVFGLALVAALTLLRASEPYPLVAARETVFDYYQQLPPRPPADLPVLVVDIDEASLAAYGQWPWPRDLLATLTRRLGEMGAAAIAFDMLFAEPDRSSPSRTVPGTPDFDAEFADALATSPSILGLSERPGAEVETIPLKAGIAVSGARPVTIPLLRGAVLPLPKLRDASAGLGAISLGQDDSGTVVRNLPLVWRHGDAIVPTLALEALRIAAGETTLVVLGDTAGAGIVESVRVGQWSVPTTTSGALRLYYRPAGQGAAISAGDVLSDSYIDLTQTVAGRIVLIGTSAAGLLDLRRTALGEVVAGVSIHAQALEQILAGAYLYRADWVGGIEMLLFAVVGLILVLAVAFAGPRGGLVVSILAVLGGAASSWVAFSRYGVLIDVSFLLLGAVVVYAAMAFFRFAVTDADRRKLRNAFAYYVAPSLLAEIEENADTLRLGGEVRDLTVMFCDVRNYTSISERMRPEDVLGLLNRLFDRLAHCITTERGTIDKFMGDAIMAFWNAPLDVPHHPRRACRAALAMRDAVAALNASEVGEPIAIGIGISSGEALVGNMGSSERFDYSCVGDTVNVASRIEGACKVVHYGILVSEATAAAICDMAVLPAGHVHLRGVSEPQSVHILVGDERMAASPTFRTLRERHTALLAAGVPDDLLAECRRLSAEVESSLLVFYDALPERRADFSAFVAPAPLRAVGDRDLATGSEF</sequence>
<dbReference type="AlphaFoldDB" id="A0A0F5FW72"/>
<dbReference type="EMBL" id="JZEX01000051">
    <property type="protein sequence ID" value="KKB13063.1"/>
    <property type="molecule type" value="Genomic_DNA"/>
</dbReference>
<reference evidence="3 4" key="1">
    <citation type="submission" date="2015-03" db="EMBL/GenBank/DDBJ databases">
        <authorList>
            <person name="Hassan Y.I."/>
            <person name="Lepp D."/>
            <person name="Li X.-Z."/>
            <person name="Zhou T."/>
        </authorList>
    </citation>
    <scope>NUCLEOTIDE SEQUENCE [LARGE SCALE GENOMIC DNA]</scope>
    <source>
        <strain evidence="3 4">BD-c194</strain>
    </source>
</reference>
<evidence type="ECO:0000313" key="4">
    <source>
        <dbReference type="Proteomes" id="UP000033632"/>
    </source>
</evidence>
<dbReference type="PANTHER" id="PTHR43081:SF1">
    <property type="entry name" value="ADENYLATE CYCLASE, TERMINAL-DIFFERENTIATION SPECIFIC"/>
    <property type="match status" value="1"/>
</dbReference>
<dbReference type="RefSeq" id="WP_046107306.1">
    <property type="nucleotide sequence ID" value="NZ_JZEX01000051.1"/>
</dbReference>
<dbReference type="InterPro" id="IPR001054">
    <property type="entry name" value="A/G_cyclase"/>
</dbReference>
<evidence type="ECO:0000256" key="1">
    <source>
        <dbReference type="SAM" id="Phobius"/>
    </source>
</evidence>
<dbReference type="CDD" id="cd07302">
    <property type="entry name" value="CHD"/>
    <property type="match status" value="1"/>
</dbReference>
<dbReference type="PATRIC" id="fig|443610.3.peg.3277"/>
<organism evidence="3 4">
    <name type="scientific">Devosia geojensis</name>
    <dbReference type="NCBI Taxonomy" id="443610"/>
    <lineage>
        <taxon>Bacteria</taxon>
        <taxon>Pseudomonadati</taxon>
        <taxon>Pseudomonadota</taxon>
        <taxon>Alphaproteobacteria</taxon>
        <taxon>Hyphomicrobiales</taxon>
        <taxon>Devosiaceae</taxon>
        <taxon>Devosia</taxon>
    </lineage>
</organism>
<feature type="domain" description="Guanylate cyclase" evidence="2">
    <location>
        <begin position="459"/>
        <end position="588"/>
    </location>
</feature>
<dbReference type="Pfam" id="PF00211">
    <property type="entry name" value="Guanylate_cyc"/>
    <property type="match status" value="1"/>
</dbReference>
<dbReference type="OrthoDB" id="9789782at2"/>
<keyword evidence="1" id="KW-1133">Transmembrane helix</keyword>
<evidence type="ECO:0000259" key="2">
    <source>
        <dbReference type="PROSITE" id="PS50125"/>
    </source>
</evidence>
<accession>A0A0F5FW72</accession>
<feature type="transmembrane region" description="Helical" evidence="1">
    <location>
        <begin position="370"/>
        <end position="388"/>
    </location>
</feature>
<evidence type="ECO:0000313" key="3">
    <source>
        <dbReference type="EMBL" id="KKB13063.1"/>
    </source>
</evidence>
<dbReference type="GO" id="GO:0035556">
    <property type="term" value="P:intracellular signal transduction"/>
    <property type="evidence" value="ECO:0007669"/>
    <property type="project" value="InterPro"/>
</dbReference>
<dbReference type="STRING" id="443610.VE25_03985"/>
<keyword evidence="4" id="KW-1185">Reference proteome</keyword>
<dbReference type="GO" id="GO:0004016">
    <property type="term" value="F:adenylate cyclase activity"/>
    <property type="evidence" value="ECO:0007669"/>
    <property type="project" value="UniProtKB-ARBA"/>
</dbReference>
<dbReference type="Gene3D" id="3.30.70.1230">
    <property type="entry name" value="Nucleotide cyclase"/>
    <property type="match status" value="1"/>
</dbReference>
<dbReference type="Pfam" id="PF05226">
    <property type="entry name" value="CHASE2"/>
    <property type="match status" value="1"/>
</dbReference>
<name>A0A0F5FW72_9HYPH</name>
<dbReference type="SUPFAM" id="SSF55073">
    <property type="entry name" value="Nucleotide cyclase"/>
    <property type="match status" value="1"/>
</dbReference>
<protein>
    <recommendedName>
        <fullName evidence="2">Guanylate cyclase domain-containing protein</fullName>
    </recommendedName>
</protein>
<dbReference type="GO" id="GO:0009190">
    <property type="term" value="P:cyclic nucleotide biosynthetic process"/>
    <property type="evidence" value="ECO:0007669"/>
    <property type="project" value="InterPro"/>
</dbReference>
<dbReference type="InterPro" id="IPR007890">
    <property type="entry name" value="CHASE2"/>
</dbReference>
<dbReference type="PANTHER" id="PTHR43081">
    <property type="entry name" value="ADENYLATE CYCLASE, TERMINAL-DIFFERENTIATION SPECIFIC-RELATED"/>
    <property type="match status" value="1"/>
</dbReference>
<dbReference type="Proteomes" id="UP000033632">
    <property type="component" value="Unassembled WGS sequence"/>
</dbReference>
<comment type="caution">
    <text evidence="3">The sequence shown here is derived from an EMBL/GenBank/DDBJ whole genome shotgun (WGS) entry which is preliminary data.</text>
</comment>
<dbReference type="SMART" id="SM00044">
    <property type="entry name" value="CYCc"/>
    <property type="match status" value="1"/>
</dbReference>
<keyword evidence="1" id="KW-0472">Membrane</keyword>
<dbReference type="InterPro" id="IPR050697">
    <property type="entry name" value="Adenylyl/Guanylyl_Cyclase_3/4"/>
</dbReference>
<keyword evidence="1" id="KW-0812">Transmembrane</keyword>
<feature type="transmembrane region" description="Helical" evidence="1">
    <location>
        <begin position="341"/>
        <end position="363"/>
    </location>
</feature>
<dbReference type="InterPro" id="IPR029787">
    <property type="entry name" value="Nucleotide_cyclase"/>
</dbReference>
<dbReference type="SMART" id="SM01080">
    <property type="entry name" value="CHASE2"/>
    <property type="match status" value="1"/>
</dbReference>
<proteinExistence type="predicted"/>
<gene>
    <name evidence="3" type="ORF">VE25_03985</name>
</gene>
<dbReference type="PROSITE" id="PS50125">
    <property type="entry name" value="GUANYLATE_CYCLASE_2"/>
    <property type="match status" value="1"/>
</dbReference>